<dbReference type="PROSITE" id="PS51704">
    <property type="entry name" value="GP_PDE"/>
    <property type="match status" value="1"/>
</dbReference>
<accession>A0A9D2SDK9</accession>
<gene>
    <name evidence="2" type="ORF">H9763_10675</name>
</gene>
<dbReference type="EMBL" id="DWXE01000040">
    <property type="protein sequence ID" value="HJB91909.1"/>
    <property type="molecule type" value="Genomic_DNA"/>
</dbReference>
<dbReference type="GO" id="GO:0008081">
    <property type="term" value="F:phosphoric diester hydrolase activity"/>
    <property type="evidence" value="ECO:0007669"/>
    <property type="project" value="InterPro"/>
</dbReference>
<dbReference type="GO" id="GO:0006629">
    <property type="term" value="P:lipid metabolic process"/>
    <property type="evidence" value="ECO:0007669"/>
    <property type="project" value="InterPro"/>
</dbReference>
<evidence type="ECO:0000259" key="1">
    <source>
        <dbReference type="PROSITE" id="PS51704"/>
    </source>
</evidence>
<feature type="domain" description="GP-PDE" evidence="1">
    <location>
        <begin position="32"/>
        <end position="269"/>
    </location>
</feature>
<name>A0A9D2SDK9_9FIRM</name>
<dbReference type="Pfam" id="PF03009">
    <property type="entry name" value="GDPD"/>
    <property type="match status" value="1"/>
</dbReference>
<protein>
    <submittedName>
        <fullName evidence="2">Glycerophosphodiester phosphodiesterase</fullName>
    </submittedName>
</protein>
<dbReference type="PANTHER" id="PTHR46211:SF1">
    <property type="entry name" value="GLYCEROPHOSPHODIESTER PHOSPHODIESTERASE, CYTOPLASMIC"/>
    <property type="match status" value="1"/>
</dbReference>
<dbReference type="InterPro" id="IPR030395">
    <property type="entry name" value="GP_PDE_dom"/>
</dbReference>
<proteinExistence type="predicted"/>
<organism evidence="2 3">
    <name type="scientific">Candidatus Eisenbergiella merdigallinarum</name>
    <dbReference type="NCBI Taxonomy" id="2838552"/>
    <lineage>
        <taxon>Bacteria</taxon>
        <taxon>Bacillati</taxon>
        <taxon>Bacillota</taxon>
        <taxon>Clostridia</taxon>
        <taxon>Lachnospirales</taxon>
        <taxon>Lachnospiraceae</taxon>
        <taxon>Eisenbergiella</taxon>
    </lineage>
</organism>
<dbReference type="AlphaFoldDB" id="A0A9D2SDK9"/>
<comment type="caution">
    <text evidence="2">The sequence shown here is derived from an EMBL/GenBank/DDBJ whole genome shotgun (WGS) entry which is preliminary data.</text>
</comment>
<reference evidence="2" key="1">
    <citation type="journal article" date="2021" name="PeerJ">
        <title>Extensive microbial diversity within the chicken gut microbiome revealed by metagenomics and culture.</title>
        <authorList>
            <person name="Gilroy R."/>
            <person name="Ravi A."/>
            <person name="Getino M."/>
            <person name="Pursley I."/>
            <person name="Horton D.L."/>
            <person name="Alikhan N.F."/>
            <person name="Baker D."/>
            <person name="Gharbi K."/>
            <person name="Hall N."/>
            <person name="Watson M."/>
            <person name="Adriaenssens E.M."/>
            <person name="Foster-Nyarko E."/>
            <person name="Jarju S."/>
            <person name="Secka A."/>
            <person name="Antonio M."/>
            <person name="Oren A."/>
            <person name="Chaudhuri R.R."/>
            <person name="La Ragione R."/>
            <person name="Hildebrand F."/>
            <person name="Pallen M.J."/>
        </authorList>
    </citation>
    <scope>NUCLEOTIDE SEQUENCE</scope>
    <source>
        <strain evidence="2">USAMLcec3-2134</strain>
    </source>
</reference>
<sequence>MKKWMPAALAAVGTYLFAVSPRLKDRPERMPKVYYAHRGLHDNISDSPENTMAAFRKAVRHGYGIELDVQLTKDGQVVVAHDFSLKRICGVDGNVDDFTYEQLQGFPVYGSGQRIPLFSEVLALVNGKVPLIVEIKYRGKDDRVCERTWELLKNYRGVYCVESFHPRALLWFKKHCPRVCRGQLSMNYQREDGSHGTHYWVMRHLLTNFLTRPDFIAYDCRAMHAVSKNVCRRLFGCPAVAWTVKCQAQLDACRNCFDYFIFEGFCPKD</sequence>
<evidence type="ECO:0000313" key="3">
    <source>
        <dbReference type="Proteomes" id="UP000886883"/>
    </source>
</evidence>
<dbReference type="PANTHER" id="PTHR46211">
    <property type="entry name" value="GLYCEROPHOSPHORYL DIESTER PHOSPHODIESTERASE"/>
    <property type="match status" value="1"/>
</dbReference>
<dbReference type="InterPro" id="IPR017946">
    <property type="entry name" value="PLC-like_Pdiesterase_TIM-brl"/>
</dbReference>
<evidence type="ECO:0000313" key="2">
    <source>
        <dbReference type="EMBL" id="HJB91909.1"/>
    </source>
</evidence>
<dbReference type="SUPFAM" id="SSF51695">
    <property type="entry name" value="PLC-like phosphodiesterases"/>
    <property type="match status" value="1"/>
</dbReference>
<reference evidence="2" key="2">
    <citation type="submission" date="2021-04" db="EMBL/GenBank/DDBJ databases">
        <authorList>
            <person name="Gilroy R."/>
        </authorList>
    </citation>
    <scope>NUCLEOTIDE SEQUENCE</scope>
    <source>
        <strain evidence="2">USAMLcec3-2134</strain>
    </source>
</reference>
<dbReference type="Gene3D" id="3.20.20.190">
    <property type="entry name" value="Phosphatidylinositol (PI) phosphodiesterase"/>
    <property type="match status" value="1"/>
</dbReference>
<dbReference type="Proteomes" id="UP000886883">
    <property type="component" value="Unassembled WGS sequence"/>
</dbReference>